<dbReference type="RefSeq" id="WP_163458949.1">
    <property type="nucleotide sequence ID" value="NZ_JAAGOH010000023.1"/>
</dbReference>
<dbReference type="InterPro" id="IPR007396">
    <property type="entry name" value="TR_PAI2-type"/>
</dbReference>
<evidence type="ECO:0000313" key="2">
    <source>
        <dbReference type="Proteomes" id="UP000484255"/>
    </source>
</evidence>
<dbReference type="PANTHER" id="PTHR35802">
    <property type="entry name" value="PROTEASE SYNTHASE AND SPORULATION PROTEIN PAI 2"/>
    <property type="match status" value="1"/>
</dbReference>
<dbReference type="AlphaFoldDB" id="A0A7C9PJZ7"/>
<protein>
    <submittedName>
        <fullName evidence="1">FMN-binding negative transcriptional regulator</fullName>
    </submittedName>
</protein>
<evidence type="ECO:0000313" key="1">
    <source>
        <dbReference type="EMBL" id="NDY92894.1"/>
    </source>
</evidence>
<comment type="caution">
    <text evidence="1">The sequence shown here is derived from an EMBL/GenBank/DDBJ whole genome shotgun (WGS) entry which is preliminary data.</text>
</comment>
<organism evidence="1 2">
    <name type="scientific">Ideonella livida</name>
    <dbReference type="NCBI Taxonomy" id="2707176"/>
    <lineage>
        <taxon>Bacteria</taxon>
        <taxon>Pseudomonadati</taxon>
        <taxon>Pseudomonadota</taxon>
        <taxon>Betaproteobacteria</taxon>
        <taxon>Burkholderiales</taxon>
        <taxon>Sphaerotilaceae</taxon>
        <taxon>Ideonella</taxon>
    </lineage>
</organism>
<dbReference type="EMBL" id="JAAGOH010000023">
    <property type="protein sequence ID" value="NDY92894.1"/>
    <property type="molecule type" value="Genomic_DNA"/>
</dbReference>
<proteinExistence type="predicted"/>
<gene>
    <name evidence="1" type="ORF">G3A44_17005</name>
</gene>
<reference evidence="1 2" key="1">
    <citation type="submission" date="2020-02" db="EMBL/GenBank/DDBJ databases">
        <title>Ideonella bacterium strain TBM-1.</title>
        <authorList>
            <person name="Chen W.-M."/>
        </authorList>
    </citation>
    <scope>NUCLEOTIDE SEQUENCE [LARGE SCALE GENOMIC DNA]</scope>
    <source>
        <strain evidence="1 2">TBM-1</strain>
    </source>
</reference>
<dbReference type="Gene3D" id="2.30.110.10">
    <property type="entry name" value="Electron Transport, Fmn-binding Protein, Chain A"/>
    <property type="match status" value="1"/>
</dbReference>
<dbReference type="SUPFAM" id="SSF50475">
    <property type="entry name" value="FMN-binding split barrel"/>
    <property type="match status" value="1"/>
</dbReference>
<dbReference type="InterPro" id="IPR012349">
    <property type="entry name" value="Split_barrel_FMN-bd"/>
</dbReference>
<accession>A0A7C9PJZ7</accession>
<dbReference type="Pfam" id="PF04299">
    <property type="entry name" value="FMN_bind_2"/>
    <property type="match status" value="1"/>
</dbReference>
<sequence length="211" mass="23241">MYLPAHFAEPDTAALHALMQAHPLATLVRQGPDGLDADHLPFHLLPDTGPSHPYGTLQAHVARANPLWQQADGAEVLVMFHGPQAYVSPSWYPSKLATHRQVPTWNYEVVHAHGRLKVHDDARWVRALLARLTRTHEADLPQPWKMGDAPPDYLDEMVAKVVGIELVITRLVGKRKLSQNRDEADRLAAADALAARGADELARHMRGAGGA</sequence>
<dbReference type="PANTHER" id="PTHR35802:SF1">
    <property type="entry name" value="PROTEASE SYNTHASE AND SPORULATION PROTEIN PAI 2"/>
    <property type="match status" value="1"/>
</dbReference>
<dbReference type="PIRSF" id="PIRSF010372">
    <property type="entry name" value="PaiB"/>
    <property type="match status" value="1"/>
</dbReference>
<dbReference type="Proteomes" id="UP000484255">
    <property type="component" value="Unassembled WGS sequence"/>
</dbReference>
<keyword evidence="2" id="KW-1185">Reference proteome</keyword>
<name>A0A7C9PJZ7_9BURK</name>